<evidence type="ECO:0000313" key="2">
    <source>
        <dbReference type="Proteomes" id="UP000352698"/>
    </source>
</evidence>
<gene>
    <name evidence="1" type="ORF">NCTC12204_02736</name>
</gene>
<name>A0A4U9Q7F9_ENTHR</name>
<evidence type="ECO:0000313" key="1">
    <source>
        <dbReference type="EMBL" id="VTQ73605.1"/>
    </source>
</evidence>
<dbReference type="InterPro" id="IPR002760">
    <property type="entry name" value="O_anti_polymase"/>
</dbReference>
<dbReference type="AlphaFoldDB" id="A0A4U9Q7F9"/>
<dbReference type="Proteomes" id="UP000352698">
    <property type="component" value="Unassembled WGS sequence"/>
</dbReference>
<dbReference type="RefSeq" id="WP_002323847.1">
    <property type="nucleotide sequence ID" value="NZ_CABEEP010000002.1"/>
</dbReference>
<reference evidence="1 2" key="1">
    <citation type="submission" date="2019-05" db="EMBL/GenBank/DDBJ databases">
        <authorList>
            <consortium name="Pathogen Informatics"/>
        </authorList>
    </citation>
    <scope>NUCLEOTIDE SEQUENCE [LARGE SCALE GENOMIC DNA]</scope>
    <source>
        <strain evidence="1 2">NCTC12204</strain>
    </source>
</reference>
<protein>
    <submittedName>
        <fullName evidence="1">Uncharacterized protein</fullName>
    </submittedName>
</protein>
<sequence>MIKFIGILLGLFFLLMLYIYYQKEKDFLEPKVLFLILEFISYVPGMILFTSESSIEFTVAGCMKVMLFELIYVFSALAGINLSRKIFVAEKNKVYDIPLINIIIFFAIGFGAKILVILKLGGLSFVIQNGQLAYLMQSHGYGIYTMFYKFMVVAILAMFEKFVIHKERRVYKVLLIVMISLYALSFLIYTSRTPAFIVVLITFFIYNFEIRRMNLSRVLNLRVILVVVLLVFLAYTATLSRTENSNKVSQSMWEDLFYNYTNVGRDIKVYDYFSDHEKWLGKGYLNIIPSLIPGTKSKPSTDDGIYLVNIIRGNDIDINANSDELPSQTGSVPFTTPGYMYANFGFVGVLLGGIIEGFLIGLSYKKMQKNKNAFNVAIYFYMIYSFGLSTGRMVPTMISIIFIWLFKKVINIRVKVYR</sequence>
<proteinExistence type="predicted"/>
<organism evidence="1 2">
    <name type="scientific">Enterococcus hirae</name>
    <dbReference type="NCBI Taxonomy" id="1354"/>
    <lineage>
        <taxon>Bacteria</taxon>
        <taxon>Bacillati</taxon>
        <taxon>Bacillota</taxon>
        <taxon>Bacilli</taxon>
        <taxon>Lactobacillales</taxon>
        <taxon>Enterococcaceae</taxon>
        <taxon>Enterococcus</taxon>
    </lineage>
</organism>
<dbReference type="EMBL" id="CABEEP010000002">
    <property type="protein sequence ID" value="VTQ73605.1"/>
    <property type="molecule type" value="Genomic_DNA"/>
</dbReference>
<accession>A0A4U9Q7F9</accession>
<dbReference type="NCBIfam" id="TIGR04370">
    <property type="entry name" value="glyco_rpt_poly"/>
    <property type="match status" value="1"/>
</dbReference>
<comment type="caution">
    <text evidence="1">The sequence shown here is derived from an EMBL/GenBank/DDBJ whole genome shotgun (WGS) entry which is preliminary data.</text>
</comment>
<dbReference type="Pfam" id="PF01901">
    <property type="entry name" value="O_anti_polymase"/>
    <property type="match status" value="1"/>
</dbReference>